<proteinExistence type="predicted"/>
<dbReference type="InterPro" id="IPR011992">
    <property type="entry name" value="EF-hand-dom_pair"/>
</dbReference>
<dbReference type="InterPro" id="IPR013787">
    <property type="entry name" value="S100_Ca-bd_sub"/>
</dbReference>
<evidence type="ECO:0000313" key="2">
    <source>
        <dbReference type="EMBL" id="MBN3323403.1"/>
    </source>
</evidence>
<organism evidence="2 3">
    <name type="scientific">Atractosteus spatula</name>
    <name type="common">Alligator gar</name>
    <name type="synonym">Lepisosteus spatula</name>
    <dbReference type="NCBI Taxonomy" id="7917"/>
    <lineage>
        <taxon>Eukaryota</taxon>
        <taxon>Metazoa</taxon>
        <taxon>Chordata</taxon>
        <taxon>Craniata</taxon>
        <taxon>Vertebrata</taxon>
        <taxon>Euteleostomi</taxon>
        <taxon>Actinopterygii</taxon>
        <taxon>Neopterygii</taxon>
        <taxon>Holostei</taxon>
        <taxon>Semionotiformes</taxon>
        <taxon>Lepisosteidae</taxon>
        <taxon>Atractosteus</taxon>
    </lineage>
</organism>
<feature type="non-terminal residue" evidence="2">
    <location>
        <position position="175"/>
    </location>
</feature>
<evidence type="ECO:0000313" key="3">
    <source>
        <dbReference type="Proteomes" id="UP000736164"/>
    </source>
</evidence>
<dbReference type="Proteomes" id="UP000736164">
    <property type="component" value="Unassembled WGS sequence"/>
</dbReference>
<dbReference type="SUPFAM" id="SSF47473">
    <property type="entry name" value="EF-hand"/>
    <property type="match status" value="1"/>
</dbReference>
<reference evidence="2" key="1">
    <citation type="journal article" date="2021" name="Cell">
        <title>Tracing the genetic footprints of vertebrate landing in non-teleost ray-finned fishes.</title>
        <authorList>
            <person name="Bi X."/>
            <person name="Wang K."/>
            <person name="Yang L."/>
            <person name="Pan H."/>
            <person name="Jiang H."/>
            <person name="Wei Q."/>
            <person name="Fang M."/>
            <person name="Yu H."/>
            <person name="Zhu C."/>
            <person name="Cai Y."/>
            <person name="He Y."/>
            <person name="Gan X."/>
            <person name="Zeng H."/>
            <person name="Yu D."/>
            <person name="Zhu Y."/>
            <person name="Jiang H."/>
            <person name="Qiu Q."/>
            <person name="Yang H."/>
            <person name="Zhang Y.E."/>
            <person name="Wang W."/>
            <person name="Zhu M."/>
            <person name="He S."/>
            <person name="Zhang G."/>
        </authorList>
    </citation>
    <scope>NUCLEOTIDE SEQUENCE</scope>
    <source>
        <strain evidence="2">Allg_001</strain>
    </source>
</reference>
<dbReference type="EMBL" id="JAAWVO010065017">
    <property type="protein sequence ID" value="MBN3323403.1"/>
    <property type="molecule type" value="Genomic_DNA"/>
</dbReference>
<accession>A0A8J7THF1</accession>
<dbReference type="Gene3D" id="1.10.238.10">
    <property type="entry name" value="EF-hand"/>
    <property type="match status" value="1"/>
</dbReference>
<evidence type="ECO:0000259" key="1">
    <source>
        <dbReference type="SMART" id="SM01394"/>
    </source>
</evidence>
<dbReference type="SMART" id="SM01394">
    <property type="entry name" value="S_100"/>
    <property type="match status" value="1"/>
</dbReference>
<sequence>MCGSVSSSEQAGQLTNKKGVNSEKVGYQLTSQKMSKSMPVSKQINSVKALGKGSDLEKAIATAALVFYNSAGADGRLTKGEAKEMLLSQFQAFIRVRLCTAGIKHHSCLAFGARRGDSKHKPILQGQEGKPKYKEIFADLSEDKEKKIALEDFMVLVISLTIMSDILKDIQKAKI</sequence>
<protein>
    <submittedName>
        <fullName evidence="2">SNTAN protein</fullName>
    </submittedName>
</protein>
<keyword evidence="3" id="KW-1185">Reference proteome</keyword>
<feature type="non-terminal residue" evidence="2">
    <location>
        <position position="1"/>
    </location>
</feature>
<dbReference type="AlphaFoldDB" id="A0A8J7THF1"/>
<name>A0A8J7THF1_ATRSP</name>
<gene>
    <name evidence="2" type="primary">Sntn</name>
    <name evidence="2" type="ORF">GTO95_0002681</name>
</gene>
<comment type="caution">
    <text evidence="2">The sequence shown here is derived from an EMBL/GenBank/DDBJ whole genome shotgun (WGS) entry which is preliminary data.</text>
</comment>
<feature type="domain" description="S100/CaBP-9k-type calcium binding subdomain" evidence="1">
    <location>
        <begin position="56"/>
        <end position="95"/>
    </location>
</feature>